<proteinExistence type="predicted"/>
<dbReference type="KEGG" id="fal:FRAAL5068"/>
<dbReference type="RefSeq" id="WP_011606178.1">
    <property type="nucleotide sequence ID" value="NC_008278.1"/>
</dbReference>
<keyword evidence="3" id="KW-1185">Reference proteome</keyword>
<dbReference type="HOGENOM" id="CLU_072537_0_0_11"/>
<dbReference type="AlphaFoldDB" id="Q0RFN3"/>
<name>Q0RFN3_FRAAA</name>
<evidence type="ECO:0000313" key="2">
    <source>
        <dbReference type="EMBL" id="CAJ63708.1"/>
    </source>
</evidence>
<evidence type="ECO:0000313" key="3">
    <source>
        <dbReference type="Proteomes" id="UP000000657"/>
    </source>
</evidence>
<gene>
    <name evidence="2" type="ordered locus">FRAAL5068</name>
</gene>
<feature type="region of interest" description="Disordered" evidence="1">
    <location>
        <begin position="21"/>
        <end position="64"/>
    </location>
</feature>
<organism evidence="2 3">
    <name type="scientific">Frankia alni (strain DSM 45986 / CECT 9034 / ACN14a)</name>
    <dbReference type="NCBI Taxonomy" id="326424"/>
    <lineage>
        <taxon>Bacteria</taxon>
        <taxon>Bacillati</taxon>
        <taxon>Actinomycetota</taxon>
        <taxon>Actinomycetes</taxon>
        <taxon>Frankiales</taxon>
        <taxon>Frankiaceae</taxon>
        <taxon>Frankia</taxon>
    </lineage>
</organism>
<dbReference type="Proteomes" id="UP000000657">
    <property type="component" value="Chromosome"/>
</dbReference>
<reference evidence="2 3" key="1">
    <citation type="journal article" date="2007" name="Genome Res.">
        <title>Genome characteristics of facultatively symbiotic Frankia sp. strains reflect host range and host plant biogeography.</title>
        <authorList>
            <person name="Normand P."/>
            <person name="Lapierre P."/>
            <person name="Tisa L.S."/>
            <person name="Gogarten J.P."/>
            <person name="Alloisio N."/>
            <person name="Bagnarol E."/>
            <person name="Bassi C.A."/>
            <person name="Berry A.M."/>
            <person name="Bickhart D.M."/>
            <person name="Choisne N."/>
            <person name="Couloux A."/>
            <person name="Cournoyer B."/>
            <person name="Cruveiller S."/>
            <person name="Daubin V."/>
            <person name="Demange N."/>
            <person name="Francino M.P."/>
            <person name="Goltsman E."/>
            <person name="Huang Y."/>
            <person name="Kopp O.R."/>
            <person name="Labarre L."/>
            <person name="Lapidus A."/>
            <person name="Lavire C."/>
            <person name="Marechal J."/>
            <person name="Martinez M."/>
            <person name="Mastronunzio J.E."/>
            <person name="Mullin B.C."/>
            <person name="Niemann J."/>
            <person name="Pujic P."/>
            <person name="Rawnsley T."/>
            <person name="Rouy Z."/>
            <person name="Schenowitz C."/>
            <person name="Sellstedt A."/>
            <person name="Tavares F."/>
            <person name="Tomkins J.P."/>
            <person name="Vallenet D."/>
            <person name="Valverde C."/>
            <person name="Wall L.G."/>
            <person name="Wang Y."/>
            <person name="Medigue C."/>
            <person name="Benson D.R."/>
        </authorList>
    </citation>
    <scope>NUCLEOTIDE SEQUENCE [LARGE SCALE GENOMIC DNA]</scope>
    <source>
        <strain evidence="3">DSM 45986 / CECT 9034 / ACN14a</strain>
    </source>
</reference>
<dbReference type="eggNOG" id="ENOG502ZKIU">
    <property type="taxonomic scope" value="Bacteria"/>
</dbReference>
<sequence>MSREPDPGDVDLSDVDLSDIDLGDIDLGDGGDGDLGDGDGDGDANDRGPVDGAREAGRQRADARDASRLVSFGLRPRLVPARDPDYRDLVRRYLREAEFAALTQAIAAGLGLVVLDVSERAGLVPAGAEDSAFAVRIGDYARRAGGEHRAADRLLHALAQLAVAALAYPRPADLADASYVGRVSVHGVDAFVRETCRLLGERTADDDPSVDPPVDAPRLEAAWRLYARRTSTGTTRDARRLAGSTTGIIARAMNFLAESGCLVPVGDEAGGTYRTTPRYQVQVRELAADAAFEELLALGVVTVTDGAGSVRVLVDEPALLETTPAGEAADV</sequence>
<accession>Q0RFN3</accession>
<feature type="compositionally biased region" description="Acidic residues" evidence="1">
    <location>
        <begin position="21"/>
        <end position="43"/>
    </location>
</feature>
<evidence type="ECO:0000256" key="1">
    <source>
        <dbReference type="SAM" id="MobiDB-lite"/>
    </source>
</evidence>
<feature type="compositionally biased region" description="Basic and acidic residues" evidence="1">
    <location>
        <begin position="44"/>
        <end position="64"/>
    </location>
</feature>
<protein>
    <submittedName>
        <fullName evidence="2">Membrane protein (Partial match)</fullName>
    </submittedName>
</protein>
<dbReference type="EMBL" id="CT573213">
    <property type="protein sequence ID" value="CAJ63708.1"/>
    <property type="molecule type" value="Genomic_DNA"/>
</dbReference>
<dbReference type="STRING" id="326424.FRAAL5068"/>